<evidence type="ECO:0000259" key="2">
    <source>
        <dbReference type="Pfam" id="PF01458"/>
    </source>
</evidence>
<dbReference type="EMBL" id="OBML01000014">
    <property type="protein sequence ID" value="SOC25529.1"/>
    <property type="molecule type" value="Genomic_DNA"/>
</dbReference>
<dbReference type="SUPFAM" id="SSF101960">
    <property type="entry name" value="Stabilizer of iron transporter SufD"/>
    <property type="match status" value="1"/>
</dbReference>
<protein>
    <submittedName>
        <fullName evidence="5">Fe-S cluster assembly protein SufD</fullName>
    </submittedName>
    <submittedName>
        <fullName evidence="4">Iron-regulated ABC transporter permease protein SufD</fullName>
    </submittedName>
</protein>
<dbReference type="NCBIfam" id="TIGR01981">
    <property type="entry name" value="sufD"/>
    <property type="match status" value="1"/>
</dbReference>
<dbReference type="PANTHER" id="PTHR43575">
    <property type="entry name" value="PROTEIN ABCI7, CHLOROPLASTIC"/>
    <property type="match status" value="1"/>
</dbReference>
<dbReference type="EMBL" id="OBML01000013">
    <property type="protein sequence ID" value="SOC23615.1"/>
    <property type="molecule type" value="Genomic_DNA"/>
</dbReference>
<gene>
    <name evidence="4" type="ORF">SAMN05421512_1135</name>
    <name evidence="5" type="ORF">SAMN05421512_114100</name>
</gene>
<evidence type="ECO:0000256" key="1">
    <source>
        <dbReference type="ARBA" id="ARBA00043967"/>
    </source>
</evidence>
<dbReference type="InterPro" id="IPR055346">
    <property type="entry name" value="Fe-S_cluster_assembly_SufBD"/>
</dbReference>
<dbReference type="InterPro" id="IPR011542">
    <property type="entry name" value="SUF_FeS_clus_asmbl_SufD"/>
</dbReference>
<dbReference type="Proteomes" id="UP000219331">
    <property type="component" value="Unassembled WGS sequence"/>
</dbReference>
<reference evidence="4 6" key="1">
    <citation type="submission" date="2017-08" db="EMBL/GenBank/DDBJ databases">
        <authorList>
            <person name="de Groot N.N."/>
        </authorList>
    </citation>
    <scope>NUCLEOTIDE SEQUENCE [LARGE SCALE GENOMIC DNA]</scope>
    <source>
        <strain evidence="4 6">USBA 352</strain>
    </source>
</reference>
<organism evidence="4 6">
    <name type="scientific">Stappia indica</name>
    <dbReference type="NCBI Taxonomy" id="538381"/>
    <lineage>
        <taxon>Bacteria</taxon>
        <taxon>Pseudomonadati</taxon>
        <taxon>Pseudomonadota</taxon>
        <taxon>Alphaproteobacteria</taxon>
        <taxon>Hyphomicrobiales</taxon>
        <taxon>Stappiaceae</taxon>
        <taxon>Stappia</taxon>
    </lineage>
</organism>
<evidence type="ECO:0000313" key="5">
    <source>
        <dbReference type="EMBL" id="SOC25529.1"/>
    </source>
</evidence>
<keyword evidence="6" id="KW-1185">Reference proteome</keyword>
<dbReference type="Pfam" id="PF01458">
    <property type="entry name" value="SUFBD_core"/>
    <property type="match status" value="1"/>
</dbReference>
<dbReference type="InterPro" id="IPR000825">
    <property type="entry name" value="SUF_FeS_clus_asmbl_SufBD_core"/>
</dbReference>
<feature type="domain" description="SUF system FeS cluster assembly SufBD N-terminal" evidence="3">
    <location>
        <begin position="13"/>
        <end position="178"/>
    </location>
</feature>
<comment type="similarity">
    <text evidence="1">Belongs to the iron-sulfur cluster assembly SufBD family.</text>
</comment>
<dbReference type="InterPro" id="IPR045595">
    <property type="entry name" value="SufBD_N"/>
</dbReference>
<dbReference type="AlphaFoldDB" id="A0A285TLP4"/>
<dbReference type="InterPro" id="IPR037284">
    <property type="entry name" value="SUF_FeS_clus_asmbl_SufBD_sf"/>
</dbReference>
<dbReference type="GO" id="GO:0016226">
    <property type="term" value="P:iron-sulfur cluster assembly"/>
    <property type="evidence" value="ECO:0007669"/>
    <property type="project" value="InterPro"/>
</dbReference>
<dbReference type="PANTHER" id="PTHR43575:SF1">
    <property type="entry name" value="PROTEIN ABCI7, CHLOROPLASTIC"/>
    <property type="match status" value="1"/>
</dbReference>
<evidence type="ECO:0000313" key="6">
    <source>
        <dbReference type="Proteomes" id="UP000219331"/>
    </source>
</evidence>
<sequence length="441" mass="46669">MTIEPRTLDTRAETDLAEAYYRNRDALPGDAAVAEIRKSAFDAFRKSGLPHRRVEEWKYSDLRARLKSVPAFAARRSDDDAKAAVAALDNVYGSAERYRLVIVDGHFHAGLSDVAALAEAGVSVRPLAEALAEEGESLMQLPEIATGDAATGLNAIFCADGLVLSLPEGASLDKPVEIVHALSATAASTSERVIVAAAKGAKATVLETFVGGAEGSFSNTLTDIRAADAAEVTVARLQAEAAGTTHVGTAVVTLGAETNVKLIGAGIGSGFARHQSFVAFTGEGSRADLLGITMVRAGQHVDQTLVVDHAVPNCDSRELFKTVVGDGAKGIFQGKIIVRPHAQKTDGQMMTQSLLLSDDAEMSLKPELEIFADDVQCAHGATSGQIDEDLLFYLRSRGIPEAEARTLLVLAFLSEAVEEIGEEIVVEAFEERIRAWLDAGA</sequence>
<evidence type="ECO:0000313" key="4">
    <source>
        <dbReference type="EMBL" id="SOC23615.1"/>
    </source>
</evidence>
<proteinExistence type="inferred from homology"/>
<evidence type="ECO:0000259" key="3">
    <source>
        <dbReference type="Pfam" id="PF19295"/>
    </source>
</evidence>
<accession>A0A285TLP4</accession>
<dbReference type="RefSeq" id="WP_097176257.1">
    <property type="nucleotide sequence ID" value="NZ_OBML01000013.1"/>
</dbReference>
<name>A0A285TLP4_9HYPH</name>
<dbReference type="OrthoDB" id="9768262at2"/>
<feature type="domain" description="SUF system FeS cluster assembly SufBD core" evidence="2">
    <location>
        <begin position="184"/>
        <end position="412"/>
    </location>
</feature>
<dbReference type="STRING" id="538381.GCA_001696535_00489"/>
<dbReference type="Pfam" id="PF19295">
    <property type="entry name" value="SufBD_N"/>
    <property type="match status" value="1"/>
</dbReference>